<reference evidence="2 3" key="1">
    <citation type="submission" date="2019-11" db="EMBL/GenBank/DDBJ databases">
        <title>Pedobacter sp. HMF7056 Genome sequencing and assembly.</title>
        <authorList>
            <person name="Kang H."/>
            <person name="Kim H."/>
            <person name="Joh K."/>
        </authorList>
    </citation>
    <scope>NUCLEOTIDE SEQUENCE [LARGE SCALE GENOMIC DNA]</scope>
    <source>
        <strain evidence="2 3">HMF7056</strain>
    </source>
</reference>
<dbReference type="EMBL" id="WVHS01000001">
    <property type="protein sequence ID" value="MXV14825.1"/>
    <property type="molecule type" value="Genomic_DNA"/>
</dbReference>
<accession>A0A7K1XUY9</accession>
<sequence>MGRLKFLPVLTIAAATLTLASCKKTKITEDPATPATGTGTTVVVDETFVTNTKDTTVANAVVIAFSDTSAVITNPMTAAGVTVTRTKGDVTIKSTTTTTEINYVVSGKVKDGQLKIYSDYKFNLFLNGTSIVNADGPALNIQSGKKVTITQVGGTNNRFIDGTAYATSTEDQKGAIFSEGQLIFQGNGSLQARGYYKHAIVSDDYISVKSGTLTVTGTVSDGIHANDYYQQDGGTVTVTSAGDGIEAEEGYVKLNGGTLTVTSVDDGIAASYEGTDKTIDKTVYVNGGTINVTTTGSKGNGFKSEGKIVLNSTGLITVKTSGTGAKGFSSKGDFNITNVNANISTTGNAFYDTAEKDISSAAGIKTAADFTMAKGTLVISSTGTGGKGINADSTLTINGGTINVTTTGGKFTYGADDTSAKGIKSDLALVINDGTITVKTSGTEAEGIEGKTTVTINGGTIEVEANDDGINAATNITINGGKIYTYSATNDGIDSNGTMTVTGGVIMSSGSTAPEEGFDCDNNTFKITGGILIGTGGATSNPTAGVSTQRSLVYGTTATAGQLIRIESTSGGAEAVTFKVPRTYSSRMTLLFSSPAMAAATGYTVYTGGSVSGGTDFHGYLAGSTYTKGTAAVTFTTTSMVTTAGTTGR</sequence>
<dbReference type="AlphaFoldDB" id="A0A7K1XUY9"/>
<dbReference type="InterPro" id="IPR025584">
    <property type="entry name" value="Cthe_2159"/>
</dbReference>
<evidence type="ECO:0000256" key="1">
    <source>
        <dbReference type="SAM" id="SignalP"/>
    </source>
</evidence>
<gene>
    <name evidence="2" type="ORF">GS398_05910</name>
</gene>
<keyword evidence="1" id="KW-0732">Signal</keyword>
<comment type="caution">
    <text evidence="2">The sequence shown here is derived from an EMBL/GenBank/DDBJ whole genome shotgun (WGS) entry which is preliminary data.</text>
</comment>
<dbReference type="RefSeq" id="WP_160905772.1">
    <property type="nucleotide sequence ID" value="NZ_WVHS01000001.1"/>
</dbReference>
<protein>
    <submittedName>
        <fullName evidence="2">Carbohydrate-binding domain-containing protein</fullName>
    </submittedName>
</protein>
<proteinExistence type="predicted"/>
<dbReference type="PROSITE" id="PS51257">
    <property type="entry name" value="PROKAR_LIPOPROTEIN"/>
    <property type="match status" value="1"/>
</dbReference>
<feature type="chain" id="PRO_5029826978" evidence="1">
    <location>
        <begin position="21"/>
        <end position="649"/>
    </location>
</feature>
<evidence type="ECO:0000313" key="2">
    <source>
        <dbReference type="EMBL" id="MXV14825.1"/>
    </source>
</evidence>
<keyword evidence="3" id="KW-1185">Reference proteome</keyword>
<name>A0A7K1XUY9_9SPHI</name>
<feature type="signal peptide" evidence="1">
    <location>
        <begin position="1"/>
        <end position="20"/>
    </location>
</feature>
<dbReference type="Proteomes" id="UP000451233">
    <property type="component" value="Unassembled WGS sequence"/>
</dbReference>
<organism evidence="2 3">
    <name type="scientific">Hufsiella ginkgonis</name>
    <dbReference type="NCBI Taxonomy" id="2695274"/>
    <lineage>
        <taxon>Bacteria</taxon>
        <taxon>Pseudomonadati</taxon>
        <taxon>Bacteroidota</taxon>
        <taxon>Sphingobacteriia</taxon>
        <taxon>Sphingobacteriales</taxon>
        <taxon>Sphingobacteriaceae</taxon>
        <taxon>Hufsiella</taxon>
    </lineage>
</organism>
<evidence type="ECO:0000313" key="3">
    <source>
        <dbReference type="Proteomes" id="UP000451233"/>
    </source>
</evidence>
<dbReference type="Pfam" id="PF14262">
    <property type="entry name" value="Cthe_2159"/>
    <property type="match status" value="2"/>
</dbReference>